<proteinExistence type="predicted"/>
<protein>
    <submittedName>
        <fullName evidence="2">DUF4962 domain-containing protein</fullName>
    </submittedName>
</protein>
<dbReference type="EMBL" id="VWLE01000165">
    <property type="protein sequence ID" value="KAA3951410.1"/>
    <property type="molecule type" value="Genomic_DNA"/>
</dbReference>
<name>A0A5M5C560_BACOV</name>
<feature type="compositionally biased region" description="Basic and acidic residues" evidence="1">
    <location>
        <begin position="27"/>
        <end position="39"/>
    </location>
</feature>
<reference evidence="2 3" key="1">
    <citation type="journal article" date="2019" name="Nat. Med.">
        <title>A library of human gut bacterial isolates paired with longitudinal multiomics data enables mechanistic microbiome research.</title>
        <authorList>
            <person name="Poyet M."/>
            <person name="Groussin M."/>
            <person name="Gibbons S.M."/>
            <person name="Avila-Pacheco J."/>
            <person name="Jiang X."/>
            <person name="Kearney S.M."/>
            <person name="Perrotta A.R."/>
            <person name="Berdy B."/>
            <person name="Zhao S."/>
            <person name="Lieberman T.D."/>
            <person name="Swanson P.K."/>
            <person name="Smith M."/>
            <person name="Roesemann S."/>
            <person name="Alexander J.E."/>
            <person name="Rich S.A."/>
            <person name="Livny J."/>
            <person name="Vlamakis H."/>
            <person name="Clish C."/>
            <person name="Bullock K."/>
            <person name="Deik A."/>
            <person name="Scott J."/>
            <person name="Pierce K.A."/>
            <person name="Xavier R.J."/>
            <person name="Alm E.J."/>
        </authorList>
    </citation>
    <scope>NUCLEOTIDE SEQUENCE [LARGE SCALE GENOMIC DNA]</scope>
    <source>
        <strain evidence="2 3">BIOML-A163</strain>
    </source>
</reference>
<feature type="region of interest" description="Disordered" evidence="1">
    <location>
        <begin position="23"/>
        <end position="47"/>
    </location>
</feature>
<dbReference type="PROSITE" id="PS51257">
    <property type="entry name" value="PROKAR_LIPOPROTEIN"/>
    <property type="match status" value="1"/>
</dbReference>
<dbReference type="Gene3D" id="1.50.10.100">
    <property type="entry name" value="Chondroitin AC/alginate lyase"/>
    <property type="match status" value="1"/>
</dbReference>
<gene>
    <name evidence="2" type="ORF">F3D71_12795</name>
</gene>
<dbReference type="AlphaFoldDB" id="A0A5M5C560"/>
<evidence type="ECO:0000256" key="1">
    <source>
        <dbReference type="SAM" id="MobiDB-lite"/>
    </source>
</evidence>
<dbReference type="PANTHER" id="PTHR38045:SF1">
    <property type="entry name" value="HEPARINASE II_III-LIKE PROTEIN"/>
    <property type="match status" value="1"/>
</dbReference>
<sequence>MKTILFKTIIIAFFVGTAVSCSDEDENRFRPGSTHEKPNPTEPEGGLDYSKLTADNHPRLLMNAEAFTALKAKVDANTSVNLTLLHNAIMGVCNSKGMNATALTYKLDASNKRILDVSRDALLRIFTCAYAYRMTGDAKYLTKAETDINAVCNFPDWNSKRHFLDVGEMATAVAFGYDWLYNELSAATRTKAANALLKFAFQQAQNKNWNLNFYEATNNWNQVCNGGLVCAALASYENNPSEAKDMIEKALESNKPALEVMYSPDGNYPEGSGYWCYGTLYQVLMLAALNSTLGTDNGLSDTPGFSKTAEYMLYMTGLNSKFFNYSDCAPSSTAALASWWFADKYSNPSLLYN</sequence>
<organism evidence="2 3">
    <name type="scientific">Bacteroides ovatus</name>
    <dbReference type="NCBI Taxonomy" id="28116"/>
    <lineage>
        <taxon>Bacteria</taxon>
        <taxon>Pseudomonadati</taxon>
        <taxon>Bacteroidota</taxon>
        <taxon>Bacteroidia</taxon>
        <taxon>Bacteroidales</taxon>
        <taxon>Bacteroidaceae</taxon>
        <taxon>Bacteroides</taxon>
    </lineage>
</organism>
<dbReference type="SUPFAM" id="SSF48230">
    <property type="entry name" value="Chondroitin AC/alginate lyase"/>
    <property type="match status" value="1"/>
</dbReference>
<dbReference type="InterPro" id="IPR008929">
    <property type="entry name" value="Chondroitin_lyas"/>
</dbReference>
<accession>A0A5M5C560</accession>
<evidence type="ECO:0000313" key="3">
    <source>
        <dbReference type="Proteomes" id="UP000323717"/>
    </source>
</evidence>
<dbReference type="Proteomes" id="UP000323717">
    <property type="component" value="Unassembled WGS sequence"/>
</dbReference>
<dbReference type="PANTHER" id="PTHR38045">
    <property type="entry name" value="CHROMOSOME 1, WHOLE GENOME SHOTGUN SEQUENCE"/>
    <property type="match status" value="1"/>
</dbReference>
<evidence type="ECO:0000313" key="2">
    <source>
        <dbReference type="EMBL" id="KAA3951410.1"/>
    </source>
</evidence>
<comment type="caution">
    <text evidence="2">The sequence shown here is derived from an EMBL/GenBank/DDBJ whole genome shotgun (WGS) entry which is preliminary data.</text>
</comment>
<feature type="non-terminal residue" evidence="2">
    <location>
        <position position="353"/>
    </location>
</feature>